<reference evidence="1" key="1">
    <citation type="submission" date="2018-11" db="EMBL/GenBank/DDBJ databases">
        <authorList>
            <person name="Onetto C."/>
        </authorList>
    </citation>
    <scope>NUCLEOTIDE SEQUENCE [LARGE SCALE GENOMIC DNA]</scope>
</reference>
<evidence type="ECO:0000313" key="2">
    <source>
        <dbReference type="Proteomes" id="UP000326641"/>
    </source>
</evidence>
<keyword evidence="2" id="KW-1185">Reference proteome</keyword>
<evidence type="ECO:0000313" key="1">
    <source>
        <dbReference type="EMBL" id="VUX47220.1"/>
    </source>
</evidence>
<comment type="caution">
    <text evidence="1">The sequence shown here is derived from an EMBL/GenBank/DDBJ whole genome shotgun (WGS) entry which is preliminary data.</text>
</comment>
<dbReference type="Gene3D" id="2.60.120.620">
    <property type="entry name" value="q2cbj1_9rhob like domain"/>
    <property type="match status" value="1"/>
</dbReference>
<organism evidence="1 2">
    <name type="scientific">Candidatus Defluviicoccus seviourii</name>
    <dbReference type="NCBI Taxonomy" id="2565273"/>
    <lineage>
        <taxon>Bacteria</taxon>
        <taxon>Pseudomonadati</taxon>
        <taxon>Pseudomonadota</taxon>
        <taxon>Alphaproteobacteria</taxon>
        <taxon>Rhodospirillales</taxon>
        <taxon>Rhodospirillaceae</taxon>
        <taxon>Defluviicoccus</taxon>
    </lineage>
</organism>
<name>A0A564WFF8_9PROT</name>
<proteinExistence type="predicted"/>
<dbReference type="AlphaFoldDB" id="A0A564WFF8"/>
<gene>
    <name evidence="1" type="ORF">DF3PA_40096</name>
</gene>
<dbReference type="Proteomes" id="UP000326641">
    <property type="component" value="Unassembled WGS sequence"/>
</dbReference>
<accession>A0A564WFF8</accession>
<dbReference type="EMBL" id="UXAT02000034">
    <property type="protein sequence ID" value="VUX47220.1"/>
    <property type="molecule type" value="Genomic_DNA"/>
</dbReference>
<protein>
    <submittedName>
        <fullName evidence="1">Proline hydroxylase</fullName>
    </submittedName>
</protein>
<sequence length="227" mass="26215">MDESVYKELASTYPERERFVYLEKVGHKFTLSERFNPRQYEDFIATTPVWREFHGWLKSDDFILEVMQTLRAHQIDLGYKKPPSLRKRLLRTFKSVAGWRVGVRQGRLTARFEFSMLPAEGGSVMPHTDSPTKIVTLIISMVDDSEWLPEFGGGTEINRPKNAQMIFNQLNRQASFDEVEMIDVFPFTANQAVVFIKTFNSWHSVRPMTGAGTDALRKTLTINIETT</sequence>